<accession>A0ABU2ZIR8</accession>
<evidence type="ECO:0000313" key="1">
    <source>
        <dbReference type="EMBL" id="MDT0576489.1"/>
    </source>
</evidence>
<gene>
    <name evidence="1" type="ORF">RM533_09840</name>
</gene>
<evidence type="ECO:0000313" key="2">
    <source>
        <dbReference type="Proteomes" id="UP001259803"/>
    </source>
</evidence>
<dbReference type="EMBL" id="JAVRHS010000007">
    <property type="protein sequence ID" value="MDT0576489.1"/>
    <property type="molecule type" value="Genomic_DNA"/>
</dbReference>
<proteinExistence type="predicted"/>
<comment type="caution">
    <text evidence="1">The sequence shown here is derived from an EMBL/GenBank/DDBJ whole genome shotgun (WGS) entry which is preliminary data.</text>
</comment>
<keyword evidence="2" id="KW-1185">Reference proteome</keyword>
<dbReference type="RefSeq" id="WP_311341064.1">
    <property type="nucleotide sequence ID" value="NZ_JAVRHS010000007.1"/>
</dbReference>
<protein>
    <recommendedName>
        <fullName evidence="3">Transposase</fullName>
    </recommendedName>
</protein>
<reference evidence="1 2" key="1">
    <citation type="submission" date="2023-09" db="EMBL/GenBank/DDBJ databases">
        <authorList>
            <person name="Rey-Velasco X."/>
        </authorList>
    </citation>
    <scope>NUCLEOTIDE SEQUENCE [LARGE SCALE GENOMIC DNA]</scope>
    <source>
        <strain evidence="1 2">F390</strain>
    </source>
</reference>
<sequence length="69" mass="7835">AFQVIKNNNWRNAAFKSGRTVRYGILDDRVLADNSKPTRGTGLEGSAHGMLNRKFESQGRAVIQFLRWI</sequence>
<name>A0ABU2ZIR8_9SPHN</name>
<dbReference type="Proteomes" id="UP001259803">
    <property type="component" value="Unassembled WGS sequence"/>
</dbReference>
<feature type="non-terminal residue" evidence="1">
    <location>
        <position position="1"/>
    </location>
</feature>
<organism evidence="1 2">
    <name type="scientific">Croceicoccus esteveae</name>
    <dbReference type="NCBI Taxonomy" id="3075597"/>
    <lineage>
        <taxon>Bacteria</taxon>
        <taxon>Pseudomonadati</taxon>
        <taxon>Pseudomonadota</taxon>
        <taxon>Alphaproteobacteria</taxon>
        <taxon>Sphingomonadales</taxon>
        <taxon>Erythrobacteraceae</taxon>
        <taxon>Croceicoccus</taxon>
    </lineage>
</organism>
<evidence type="ECO:0008006" key="3">
    <source>
        <dbReference type="Google" id="ProtNLM"/>
    </source>
</evidence>